<dbReference type="Proteomes" id="UP001050975">
    <property type="component" value="Unassembled WGS sequence"/>
</dbReference>
<organism evidence="8 9">
    <name type="scientific">Microseira wollei NIES-4236</name>
    <dbReference type="NCBI Taxonomy" id="2530354"/>
    <lineage>
        <taxon>Bacteria</taxon>
        <taxon>Bacillati</taxon>
        <taxon>Cyanobacteriota</taxon>
        <taxon>Cyanophyceae</taxon>
        <taxon>Oscillatoriophycideae</taxon>
        <taxon>Aerosakkonematales</taxon>
        <taxon>Aerosakkonemataceae</taxon>
        <taxon>Microseira</taxon>
    </lineage>
</organism>
<evidence type="ECO:0000313" key="8">
    <source>
        <dbReference type="EMBL" id="GET41371.1"/>
    </source>
</evidence>
<keyword evidence="9" id="KW-1185">Reference proteome</keyword>
<dbReference type="GO" id="GO:0051537">
    <property type="term" value="F:2 iron, 2 sulfur cluster binding"/>
    <property type="evidence" value="ECO:0007669"/>
    <property type="project" value="UniProtKB-KW"/>
</dbReference>
<dbReference type="InterPro" id="IPR036922">
    <property type="entry name" value="Rieske_2Fe-2S_sf"/>
</dbReference>
<dbReference type="GO" id="GO:0016705">
    <property type="term" value="F:oxidoreductase activity, acting on paired donors, with incorporation or reduction of molecular oxygen"/>
    <property type="evidence" value="ECO:0007669"/>
    <property type="project" value="UniProtKB-ARBA"/>
</dbReference>
<dbReference type="InterPro" id="IPR012748">
    <property type="entry name" value="Rieske-like_NirD"/>
</dbReference>
<reference evidence="8" key="1">
    <citation type="submission" date="2019-10" db="EMBL/GenBank/DDBJ databases">
        <title>Draft genome sequece of Microseira wollei NIES-4236.</title>
        <authorList>
            <person name="Yamaguchi H."/>
            <person name="Suzuki S."/>
            <person name="Kawachi M."/>
        </authorList>
    </citation>
    <scope>NUCLEOTIDE SEQUENCE</scope>
    <source>
        <strain evidence="8">NIES-4236</strain>
    </source>
</reference>
<dbReference type="Gene3D" id="2.102.10.10">
    <property type="entry name" value="Rieske [2Fe-2S] iron-sulphur domain"/>
    <property type="match status" value="1"/>
</dbReference>
<keyword evidence="2" id="KW-0479">Metal-binding</keyword>
<evidence type="ECO:0000256" key="2">
    <source>
        <dbReference type="ARBA" id="ARBA00022723"/>
    </source>
</evidence>
<keyword evidence="1" id="KW-0001">2Fe-2S</keyword>
<dbReference type="AlphaFoldDB" id="A0AAV3XIP9"/>
<dbReference type="Pfam" id="PF13806">
    <property type="entry name" value="Rieske_2"/>
    <property type="match status" value="1"/>
</dbReference>
<dbReference type="GO" id="GO:0042128">
    <property type="term" value="P:nitrate assimilation"/>
    <property type="evidence" value="ECO:0007669"/>
    <property type="project" value="UniProtKB-KW"/>
</dbReference>
<dbReference type="SUPFAM" id="SSF50022">
    <property type="entry name" value="ISP domain"/>
    <property type="match status" value="1"/>
</dbReference>
<dbReference type="InterPro" id="IPR017881">
    <property type="entry name" value="NirD"/>
</dbReference>
<dbReference type="InterPro" id="IPR017941">
    <property type="entry name" value="Rieske_2Fe-2S"/>
</dbReference>
<dbReference type="GO" id="GO:0046872">
    <property type="term" value="F:metal ion binding"/>
    <property type="evidence" value="ECO:0007669"/>
    <property type="project" value="UniProtKB-KW"/>
</dbReference>
<evidence type="ECO:0000259" key="7">
    <source>
        <dbReference type="PROSITE" id="PS51296"/>
    </source>
</evidence>
<name>A0AAV3XIP9_9CYAN</name>
<keyword evidence="6" id="KW-0534">Nitrate assimilation</keyword>
<dbReference type="PROSITE" id="PS51296">
    <property type="entry name" value="RIESKE"/>
    <property type="match status" value="1"/>
</dbReference>
<dbReference type="EMBL" id="BLAY01000120">
    <property type="protein sequence ID" value="GET41371.1"/>
    <property type="molecule type" value="Genomic_DNA"/>
</dbReference>
<evidence type="ECO:0000313" key="9">
    <source>
        <dbReference type="Proteomes" id="UP001050975"/>
    </source>
</evidence>
<dbReference type="GO" id="GO:0008942">
    <property type="term" value="F:nitrite reductase [NAD(P)H] activity"/>
    <property type="evidence" value="ECO:0007669"/>
    <property type="project" value="InterPro"/>
</dbReference>
<dbReference type="PANTHER" id="PTHR40562:SF1">
    <property type="entry name" value="NITRITE REDUCTASE (NADH) SMALL SUBUNIT"/>
    <property type="match status" value="1"/>
</dbReference>
<evidence type="ECO:0000256" key="4">
    <source>
        <dbReference type="ARBA" id="ARBA00023004"/>
    </source>
</evidence>
<dbReference type="CDD" id="cd03529">
    <property type="entry name" value="Rieske_NirD"/>
    <property type="match status" value="1"/>
</dbReference>
<feature type="domain" description="Rieske" evidence="7">
    <location>
        <begin position="34"/>
        <end position="135"/>
    </location>
</feature>
<evidence type="ECO:0000256" key="6">
    <source>
        <dbReference type="ARBA" id="ARBA00023063"/>
    </source>
</evidence>
<keyword evidence="3" id="KW-0560">Oxidoreductase</keyword>
<proteinExistence type="predicted"/>
<dbReference type="NCBIfam" id="TIGR02378">
    <property type="entry name" value="nirD_assim_sml"/>
    <property type="match status" value="1"/>
</dbReference>
<keyword evidence="4" id="KW-0408">Iron</keyword>
<protein>
    <submittedName>
        <fullName evidence="8">Nitrite reductase (NAD(P)H), small subunit, putative</fullName>
    </submittedName>
</protein>
<dbReference type="PANTHER" id="PTHR40562">
    <property type="match status" value="1"/>
</dbReference>
<dbReference type="PROSITE" id="PS51300">
    <property type="entry name" value="NIRD"/>
    <property type="match status" value="1"/>
</dbReference>
<evidence type="ECO:0000256" key="1">
    <source>
        <dbReference type="ARBA" id="ARBA00022714"/>
    </source>
</evidence>
<comment type="caution">
    <text evidence="8">The sequence shown here is derived from an EMBL/GenBank/DDBJ whole genome shotgun (WGS) entry which is preliminary data.</text>
</comment>
<keyword evidence="5" id="KW-0411">Iron-sulfur</keyword>
<dbReference type="GO" id="GO:0004497">
    <property type="term" value="F:monooxygenase activity"/>
    <property type="evidence" value="ECO:0007669"/>
    <property type="project" value="UniProtKB-ARBA"/>
</dbReference>
<sequence length="138" mass="14961">MKGTKASRGSVITSNQEGKMIQALTVRENVTTWVDVCHLSDIVPNTGVCALVEGEQVAIFRIEPGTDIYAIGNYDPFSKAYVLSRGIVGDRNGIPKVASPIYKQNFSLLTGQCLDDETLKVPTYKVRVVNDTVQVGIG</sequence>
<accession>A0AAV3XIP9</accession>
<evidence type="ECO:0000256" key="3">
    <source>
        <dbReference type="ARBA" id="ARBA00023002"/>
    </source>
</evidence>
<gene>
    <name evidence="8" type="primary">nirD</name>
    <name evidence="8" type="ORF">MiSe_61830</name>
</gene>
<evidence type="ECO:0000256" key="5">
    <source>
        <dbReference type="ARBA" id="ARBA00023014"/>
    </source>
</evidence>